<proteinExistence type="evidence at transcript level"/>
<dbReference type="PANTHER" id="PTHR13866">
    <property type="entry name" value="SPARC OSTEONECTIN"/>
    <property type="match status" value="1"/>
</dbReference>
<dbReference type="InterPro" id="IPR018247">
    <property type="entry name" value="EF_Hand_1_Ca_BS"/>
</dbReference>
<evidence type="ECO:0000313" key="14">
    <source>
        <dbReference type="RefSeq" id="XP_032825361.1"/>
    </source>
</evidence>
<dbReference type="GO" id="GO:0005509">
    <property type="term" value="F:calcium ion binding"/>
    <property type="evidence" value="ECO:0007669"/>
    <property type="project" value="InterPro"/>
</dbReference>
<dbReference type="PROSITE" id="PS00018">
    <property type="entry name" value="EF_HAND_1"/>
    <property type="match status" value="1"/>
</dbReference>
<evidence type="ECO:0000256" key="4">
    <source>
        <dbReference type="ARBA" id="ARBA00022837"/>
    </source>
</evidence>
<gene>
    <name evidence="10" type="primary">SPARC</name>
    <name evidence="12 13 14" type="synonym">LOC116951084</name>
</gene>
<dbReference type="SUPFAM" id="SSF57196">
    <property type="entry name" value="EGF/Laminin"/>
    <property type="match status" value="1"/>
</dbReference>
<dbReference type="Gene3D" id="1.10.238.10">
    <property type="entry name" value="EF-hand"/>
    <property type="match status" value="1"/>
</dbReference>
<dbReference type="RefSeq" id="XP_032825360.1">
    <property type="nucleotide sequence ID" value="XM_032969469.1"/>
</dbReference>
<dbReference type="PROSITE" id="PS00613">
    <property type="entry name" value="OSTEONECTIN_2"/>
    <property type="match status" value="1"/>
</dbReference>
<protein>
    <submittedName>
        <fullName evidence="12 13">SPARC-like</fullName>
    </submittedName>
    <submittedName>
        <fullName evidence="10">SPARCB</fullName>
    </submittedName>
</protein>
<keyword evidence="5" id="KW-1015">Disulfide bond</keyword>
<dbReference type="GO" id="GO:0005615">
    <property type="term" value="C:extracellular space"/>
    <property type="evidence" value="ECO:0007669"/>
    <property type="project" value="InterPro"/>
</dbReference>
<evidence type="ECO:0000256" key="1">
    <source>
        <dbReference type="ARBA" id="ARBA00004498"/>
    </source>
</evidence>
<evidence type="ECO:0000259" key="9">
    <source>
        <dbReference type="PROSITE" id="PS51465"/>
    </source>
</evidence>
<dbReference type="InterPro" id="IPR002350">
    <property type="entry name" value="Kazal_dom"/>
</dbReference>
<keyword evidence="4" id="KW-0106">Calcium</keyword>
<dbReference type="EMBL" id="EF033076">
    <property type="protein sequence ID" value="ABM21524.1"/>
    <property type="molecule type" value="mRNA"/>
</dbReference>
<dbReference type="OrthoDB" id="9972865at2759"/>
<evidence type="ECO:0000313" key="12">
    <source>
        <dbReference type="RefSeq" id="XP_032825359.1"/>
    </source>
</evidence>
<keyword evidence="2" id="KW-0964">Secreted</keyword>
<dbReference type="InterPro" id="IPR011992">
    <property type="entry name" value="EF-hand-dom_pair"/>
</dbReference>
<dbReference type="InterPro" id="IPR015369">
    <property type="entry name" value="Follistatin/Osteonectin_EGF"/>
</dbReference>
<dbReference type="PROSITE" id="PS51465">
    <property type="entry name" value="KAZAL_2"/>
    <property type="match status" value="1"/>
</dbReference>
<sequence>MKLWALLLLLGLAGSALAVPAMDEYEADVRTGDDDAWNPPGVQEYDGDVEIQEETAGEETGGEEEAQEEVQDETGEEEMQEETQGDAVVVEETPVVEEEVVIEESEEEEEETPLINPCLGFACKPGRVCEVDVESRPVCICQSADTCESSSSVDTMLCGTDNHTYPSRCHLDAHRCALDGTKKGRHLHLDYIGPCKEITPCLDVELTEFPLRMRDWLKNVVVQMYERDEERGELLTDKQRRKLRKIVSDERRLRQGDHTRELLQRDFVKNYRMYIYPVHWQFAQLDSRPADRYLSHSELSPLRAPLVPMEHCTTRFFLRCDADGDRLISLPEWGACFGLLPDDVDEALLF</sequence>
<evidence type="ECO:0000256" key="6">
    <source>
        <dbReference type="ARBA" id="ARBA00023180"/>
    </source>
</evidence>
<evidence type="ECO:0000256" key="3">
    <source>
        <dbReference type="ARBA" id="ARBA00022729"/>
    </source>
</evidence>
<keyword evidence="6" id="KW-0325">Glycoprotein</keyword>
<evidence type="ECO:0000256" key="8">
    <source>
        <dbReference type="SAM" id="SignalP"/>
    </source>
</evidence>
<dbReference type="InterPro" id="IPR019577">
    <property type="entry name" value="SPARC/Testican_Ca-bd-dom"/>
</dbReference>
<comment type="subcellular location">
    <subcellularLocation>
        <location evidence="1">Secreted</location>
        <location evidence="1">Extracellular space</location>
        <location evidence="1">Extracellular matrix</location>
    </subcellularLocation>
</comment>
<evidence type="ECO:0000256" key="7">
    <source>
        <dbReference type="SAM" id="MobiDB-lite"/>
    </source>
</evidence>
<dbReference type="KEGG" id="pmrn:116951084"/>
<dbReference type="Pfam" id="PF09289">
    <property type="entry name" value="FOLN"/>
    <property type="match status" value="1"/>
</dbReference>
<evidence type="ECO:0000313" key="11">
    <source>
        <dbReference type="Proteomes" id="UP001318040"/>
    </source>
</evidence>
<dbReference type="RefSeq" id="XP_032825361.1">
    <property type="nucleotide sequence ID" value="XM_032969470.1"/>
</dbReference>
<feature type="domain" description="Kazal-like" evidence="9">
    <location>
        <begin position="140"/>
        <end position="197"/>
    </location>
</feature>
<dbReference type="Pfam" id="PF07648">
    <property type="entry name" value="Kazal_2"/>
    <property type="match status" value="1"/>
</dbReference>
<evidence type="ECO:0000313" key="10">
    <source>
        <dbReference type="EMBL" id="ABM21524.1"/>
    </source>
</evidence>
<dbReference type="SUPFAM" id="SSF47473">
    <property type="entry name" value="EF-hand"/>
    <property type="match status" value="1"/>
</dbReference>
<dbReference type="InterPro" id="IPR001999">
    <property type="entry name" value="Osteonectin_CS"/>
</dbReference>
<dbReference type="InterPro" id="IPR036058">
    <property type="entry name" value="Kazal_dom_sf"/>
</dbReference>
<feature type="chain" id="PRO_5044728426" evidence="8">
    <location>
        <begin position="19"/>
        <end position="350"/>
    </location>
</feature>
<dbReference type="Gene3D" id="3.30.60.30">
    <property type="match status" value="1"/>
</dbReference>
<keyword evidence="11" id="KW-1185">Reference proteome</keyword>
<dbReference type="PANTHER" id="PTHR13866:SF14">
    <property type="entry name" value="BM-40"/>
    <property type="match status" value="1"/>
</dbReference>
<dbReference type="SMART" id="SM00280">
    <property type="entry name" value="KAZAL"/>
    <property type="match status" value="1"/>
</dbReference>
<keyword evidence="3 8" id="KW-0732">Signal</keyword>
<organism evidence="10">
    <name type="scientific">Petromyzon marinus</name>
    <name type="common">Sea lamprey</name>
    <dbReference type="NCBI Taxonomy" id="7757"/>
    <lineage>
        <taxon>Eukaryota</taxon>
        <taxon>Metazoa</taxon>
        <taxon>Chordata</taxon>
        <taxon>Craniata</taxon>
        <taxon>Vertebrata</taxon>
        <taxon>Cyclostomata</taxon>
        <taxon>Hyperoartia</taxon>
        <taxon>Petromyzontiformes</taxon>
        <taxon>Petromyzontidae</taxon>
        <taxon>Petromyzon</taxon>
    </lineage>
</organism>
<evidence type="ECO:0000313" key="13">
    <source>
        <dbReference type="RefSeq" id="XP_032825360.1"/>
    </source>
</evidence>
<feature type="signal peptide" evidence="8">
    <location>
        <begin position="1"/>
        <end position="18"/>
    </location>
</feature>
<reference evidence="10" key="1">
    <citation type="submission" date="2006-10" db="EMBL/GenBank/DDBJ databases">
        <authorList>
            <person name="Kawasaki K."/>
            <person name="Weiss K.M."/>
        </authorList>
    </citation>
    <scope>NUCLEOTIDE SEQUENCE</scope>
</reference>
<dbReference type="RefSeq" id="XP_032825359.1">
    <property type="nucleotide sequence ID" value="XM_032969468.1"/>
</dbReference>
<dbReference type="GO" id="GO:0005518">
    <property type="term" value="F:collagen binding"/>
    <property type="evidence" value="ECO:0007669"/>
    <property type="project" value="TreeGrafter"/>
</dbReference>
<name>A1YIY6_PETMA</name>
<accession>A1YIY6</accession>
<dbReference type="CDD" id="cd16231">
    <property type="entry name" value="EFh_SPARC_like"/>
    <property type="match status" value="1"/>
</dbReference>
<reference evidence="12 13" key="2">
    <citation type="submission" date="2025-04" db="UniProtKB">
        <authorList>
            <consortium name="RefSeq"/>
        </authorList>
    </citation>
    <scope>IDENTIFICATION</scope>
    <source>
        <tissue evidence="12 13">Sperm</tissue>
    </source>
</reference>
<evidence type="ECO:0000256" key="5">
    <source>
        <dbReference type="ARBA" id="ARBA00023157"/>
    </source>
</evidence>
<dbReference type="Proteomes" id="UP001318040">
    <property type="component" value="Chromosome 41"/>
</dbReference>
<dbReference type="SUPFAM" id="SSF100895">
    <property type="entry name" value="Kazal-type serine protease inhibitors"/>
    <property type="match status" value="1"/>
</dbReference>
<dbReference type="GO" id="GO:0050840">
    <property type="term" value="F:extracellular matrix binding"/>
    <property type="evidence" value="ECO:0007669"/>
    <property type="project" value="TreeGrafter"/>
</dbReference>
<feature type="region of interest" description="Disordered" evidence="7">
    <location>
        <begin position="54"/>
        <end position="86"/>
    </location>
</feature>
<feature type="compositionally biased region" description="Acidic residues" evidence="7">
    <location>
        <begin position="54"/>
        <end position="84"/>
    </location>
</feature>
<dbReference type="Pfam" id="PF10591">
    <property type="entry name" value="SPARC_Ca_bdg"/>
    <property type="match status" value="1"/>
</dbReference>
<evidence type="ECO:0000256" key="2">
    <source>
        <dbReference type="ARBA" id="ARBA00022525"/>
    </source>
</evidence>
<dbReference type="AlphaFoldDB" id="A1YIY6"/>
<dbReference type="FunFam" id="1.10.238.10:FF:000068">
    <property type="entry name" value="SPARC isoform 1"/>
    <property type="match status" value="1"/>
</dbReference>